<dbReference type="GO" id="GO:0016020">
    <property type="term" value="C:membrane"/>
    <property type="evidence" value="ECO:0007669"/>
    <property type="project" value="UniProtKB-SubCell"/>
</dbReference>
<gene>
    <name evidence="7" type="ORF">GS634_11830</name>
</gene>
<accession>A0AA90YZ29</accession>
<evidence type="ECO:0000256" key="4">
    <source>
        <dbReference type="ARBA" id="ARBA00023136"/>
    </source>
</evidence>
<reference evidence="7" key="1">
    <citation type="submission" date="2019-12" db="EMBL/GenBank/DDBJ databases">
        <title>Ruegeria JWLKs population differentiation of coral mucus and skeleton niches.</title>
        <authorList>
            <person name="Luo D."/>
        </authorList>
    </citation>
    <scope>NUCLEOTIDE SEQUENCE</scope>
    <source>
        <strain evidence="7">HKCCD6181</strain>
    </source>
</reference>
<dbReference type="AlphaFoldDB" id="A0AA90YZ29"/>
<feature type="transmembrane region" description="Helical" evidence="5">
    <location>
        <begin position="169"/>
        <end position="188"/>
    </location>
</feature>
<feature type="transmembrane region" description="Helical" evidence="5">
    <location>
        <begin position="142"/>
        <end position="163"/>
    </location>
</feature>
<feature type="domain" description="Ferric oxidoreductase" evidence="6">
    <location>
        <begin position="41"/>
        <end position="154"/>
    </location>
</feature>
<comment type="subcellular location">
    <subcellularLocation>
        <location evidence="1">Membrane</location>
        <topology evidence="1">Multi-pass membrane protein</topology>
    </subcellularLocation>
</comment>
<keyword evidence="3 5" id="KW-1133">Transmembrane helix</keyword>
<evidence type="ECO:0000256" key="3">
    <source>
        <dbReference type="ARBA" id="ARBA00022989"/>
    </source>
</evidence>
<evidence type="ECO:0000313" key="7">
    <source>
        <dbReference type="EMBL" id="NOE18810.1"/>
    </source>
</evidence>
<feature type="transmembrane region" description="Helical" evidence="5">
    <location>
        <begin position="32"/>
        <end position="51"/>
    </location>
</feature>
<dbReference type="Proteomes" id="UP000597886">
    <property type="component" value="Unassembled WGS sequence"/>
</dbReference>
<sequence>MIRTGVIWATLIAALAIPLIAAAGSPYLAWRDPAYILGGFAGILSLGLLFLQPLLAGRYLPGLSAVMSRHIHRWIGLTLVLAIVVHVAGLWLTSPPDVVDALLFVSPTPFSAWGVIAMWAAFGAALLGVFRKRLRQRFRLWRLSHTALAGVTIVGSLVHAMLIEGTMEIVTKTALCALVLLASASTLAKLKVWDIRRRP</sequence>
<evidence type="ECO:0000256" key="2">
    <source>
        <dbReference type="ARBA" id="ARBA00022692"/>
    </source>
</evidence>
<organism evidence="7 8">
    <name type="scientific">Ruegeria atlantica</name>
    <dbReference type="NCBI Taxonomy" id="81569"/>
    <lineage>
        <taxon>Bacteria</taxon>
        <taxon>Pseudomonadati</taxon>
        <taxon>Pseudomonadota</taxon>
        <taxon>Alphaproteobacteria</taxon>
        <taxon>Rhodobacterales</taxon>
        <taxon>Roseobacteraceae</taxon>
        <taxon>Ruegeria</taxon>
    </lineage>
</organism>
<protein>
    <submittedName>
        <fullName evidence="7">Ferric reductase</fullName>
    </submittedName>
</protein>
<dbReference type="EMBL" id="WVRA01000003">
    <property type="protein sequence ID" value="NOE18810.1"/>
    <property type="molecule type" value="Genomic_DNA"/>
</dbReference>
<comment type="caution">
    <text evidence="7">The sequence shown here is derived from an EMBL/GenBank/DDBJ whole genome shotgun (WGS) entry which is preliminary data.</text>
</comment>
<evidence type="ECO:0000259" key="6">
    <source>
        <dbReference type="Pfam" id="PF01794"/>
    </source>
</evidence>
<keyword evidence="4 5" id="KW-0472">Membrane</keyword>
<evidence type="ECO:0000256" key="5">
    <source>
        <dbReference type="SAM" id="Phobius"/>
    </source>
</evidence>
<keyword evidence="2 5" id="KW-0812">Transmembrane</keyword>
<evidence type="ECO:0000313" key="8">
    <source>
        <dbReference type="Proteomes" id="UP000597886"/>
    </source>
</evidence>
<dbReference type="InterPro" id="IPR013130">
    <property type="entry name" value="Fe3_Rdtase_TM_dom"/>
</dbReference>
<feature type="transmembrane region" description="Helical" evidence="5">
    <location>
        <begin position="112"/>
        <end position="130"/>
    </location>
</feature>
<name>A0AA90YZ29_9RHOB</name>
<evidence type="ECO:0000256" key="1">
    <source>
        <dbReference type="ARBA" id="ARBA00004141"/>
    </source>
</evidence>
<proteinExistence type="predicted"/>
<dbReference type="Pfam" id="PF01794">
    <property type="entry name" value="Ferric_reduct"/>
    <property type="match status" value="1"/>
</dbReference>
<feature type="transmembrane region" description="Helical" evidence="5">
    <location>
        <begin position="71"/>
        <end position="92"/>
    </location>
</feature>